<dbReference type="InterPro" id="IPR036514">
    <property type="entry name" value="SGNH_hydro_sf"/>
</dbReference>
<reference evidence="4 5" key="1">
    <citation type="submission" date="2019-03" db="EMBL/GenBank/DDBJ databases">
        <title>Genomic Encyclopedia of Archaeal and Bacterial Type Strains, Phase II (KMG-II): from individual species to whole genera.</title>
        <authorList>
            <person name="Goeker M."/>
        </authorList>
    </citation>
    <scope>NUCLEOTIDE SEQUENCE [LARGE SCALE GENOMIC DNA]</scope>
    <source>
        <strain evidence="4 5">ATCC 25309</strain>
    </source>
</reference>
<keyword evidence="1" id="KW-0378">Hydrolase</keyword>
<proteinExistence type="predicted"/>
<organism evidence="4 5">
    <name type="scientific">Prosthecobacter fusiformis</name>
    <dbReference type="NCBI Taxonomy" id="48464"/>
    <lineage>
        <taxon>Bacteria</taxon>
        <taxon>Pseudomonadati</taxon>
        <taxon>Verrucomicrobiota</taxon>
        <taxon>Verrucomicrobiia</taxon>
        <taxon>Verrucomicrobiales</taxon>
        <taxon>Verrucomicrobiaceae</taxon>
        <taxon>Prosthecobacter</taxon>
    </lineage>
</organism>
<evidence type="ECO:0000259" key="3">
    <source>
        <dbReference type="Pfam" id="PF03629"/>
    </source>
</evidence>
<evidence type="ECO:0000256" key="2">
    <source>
        <dbReference type="SAM" id="MobiDB-lite"/>
    </source>
</evidence>
<dbReference type="InterPro" id="IPR013783">
    <property type="entry name" value="Ig-like_fold"/>
</dbReference>
<name>A0A4R7S016_9BACT</name>
<feature type="domain" description="Sialate O-acetylesterase" evidence="3">
    <location>
        <begin position="305"/>
        <end position="385"/>
    </location>
</feature>
<evidence type="ECO:0000313" key="4">
    <source>
        <dbReference type="EMBL" id="TDU71009.1"/>
    </source>
</evidence>
<evidence type="ECO:0000256" key="1">
    <source>
        <dbReference type="ARBA" id="ARBA00022801"/>
    </source>
</evidence>
<dbReference type="Proteomes" id="UP000295662">
    <property type="component" value="Unassembled WGS sequence"/>
</dbReference>
<dbReference type="PANTHER" id="PTHR22901:SF0">
    <property type="entry name" value="SIALATE O-ACETYLESTERASE"/>
    <property type="match status" value="1"/>
</dbReference>
<evidence type="ECO:0000313" key="5">
    <source>
        <dbReference type="Proteomes" id="UP000295662"/>
    </source>
</evidence>
<accession>A0A4R7S016</accession>
<dbReference type="AlphaFoldDB" id="A0A4R7S016"/>
<feature type="region of interest" description="Disordered" evidence="2">
    <location>
        <begin position="265"/>
        <end position="286"/>
    </location>
</feature>
<dbReference type="InterPro" id="IPR005181">
    <property type="entry name" value="SASA"/>
</dbReference>
<dbReference type="InterPro" id="IPR039329">
    <property type="entry name" value="SIAE"/>
</dbReference>
<protein>
    <submittedName>
        <fullName evidence="4">Sialate O-acetylesterase</fullName>
    </submittedName>
</protein>
<dbReference type="SUPFAM" id="SSF52266">
    <property type="entry name" value="SGNH hydrolase"/>
    <property type="match status" value="1"/>
</dbReference>
<dbReference type="Gene3D" id="2.60.40.10">
    <property type="entry name" value="Immunoglobulins"/>
    <property type="match status" value="1"/>
</dbReference>
<dbReference type="Pfam" id="PF03629">
    <property type="entry name" value="SASA"/>
    <property type="match status" value="1"/>
</dbReference>
<keyword evidence="5" id="KW-1185">Reference proteome</keyword>
<sequence>MGEGFVGSLRTHVLFMRPFAITSLLTSLAFLAQAEIKLPSIIGDNMVLQQKQANPIWGWDTPGAEVTVKFAGQTKTAKAGADGKWTVKLDAVPANAQPATISIQGTTAKEVKNVLVGEVWVCSGQSNMQWSVNGCWDADLEMATAKYPNIRLISVPQIGTQEPQQDFKGAWKECSPETVGPFTAVGYFYGRILHRMLDVPVGLINNAWGGSAAEAWVRRDVLENDARFKGLMADWVQREKDLETDKVRQDHEKAMADWNAKKDEADKAKQPFATRPPKGPQEILKGNARPGNIYNGVLLPTIGYGIKGVIWYQGETNAGRGYEYSYLFPLMIEHWRQEWKQGDFPFYWVQLADFMGEVSTPEESSWAELRESQTKTQAAIKNGGQAVIIDLGDSNDIHPKNKRDVAERLARHALVNDYGFKLPSRSPEYKSVAIEGSKAVVTLDNFGSSLRTVDVSEVKGFAICGEDRKWVWATAKIIGRDKVEVSAAEVAKPVAVRYAWANNPVCNLYSVDGLPVTPFRTDDFPMTTKPKE</sequence>
<gene>
    <name evidence="4" type="ORF">EI77_02127</name>
</gene>
<dbReference type="PANTHER" id="PTHR22901">
    <property type="entry name" value="SIALATE O-ACETYLESTERASE"/>
    <property type="match status" value="1"/>
</dbReference>
<dbReference type="Gene3D" id="3.40.50.1110">
    <property type="entry name" value="SGNH hydrolase"/>
    <property type="match status" value="1"/>
</dbReference>
<dbReference type="GO" id="GO:0001681">
    <property type="term" value="F:sialate O-acetylesterase activity"/>
    <property type="evidence" value="ECO:0007669"/>
    <property type="project" value="InterPro"/>
</dbReference>
<dbReference type="GO" id="GO:0005975">
    <property type="term" value="P:carbohydrate metabolic process"/>
    <property type="evidence" value="ECO:0007669"/>
    <property type="project" value="TreeGrafter"/>
</dbReference>
<comment type="caution">
    <text evidence="4">The sequence shown here is derived from an EMBL/GenBank/DDBJ whole genome shotgun (WGS) entry which is preliminary data.</text>
</comment>
<dbReference type="EMBL" id="SOCA01000003">
    <property type="protein sequence ID" value="TDU71009.1"/>
    <property type="molecule type" value="Genomic_DNA"/>
</dbReference>